<sequence>MASIIANLPMPIFIHEAKPSLKPISKFPFCATPRRQSCVTVVSKATGDNSESSTSLSIVKSVQNVLDKPEDRIGVVGLGLAAIIALWALSSLISRGIVPNNQQVDFRHLGPVKDDAHIVVLEFMVQICHPKVTANQYKDLHCALMPLLSSI</sequence>
<proteinExistence type="predicted"/>
<evidence type="ECO:0000313" key="1">
    <source>
        <dbReference type="EMBL" id="KAJ8435887.1"/>
    </source>
</evidence>
<dbReference type="Proteomes" id="UP001153076">
    <property type="component" value="Unassembled WGS sequence"/>
</dbReference>
<evidence type="ECO:0000313" key="2">
    <source>
        <dbReference type="Proteomes" id="UP001153076"/>
    </source>
</evidence>
<organism evidence="1 2">
    <name type="scientific">Carnegiea gigantea</name>
    <dbReference type="NCBI Taxonomy" id="171969"/>
    <lineage>
        <taxon>Eukaryota</taxon>
        <taxon>Viridiplantae</taxon>
        <taxon>Streptophyta</taxon>
        <taxon>Embryophyta</taxon>
        <taxon>Tracheophyta</taxon>
        <taxon>Spermatophyta</taxon>
        <taxon>Magnoliopsida</taxon>
        <taxon>eudicotyledons</taxon>
        <taxon>Gunneridae</taxon>
        <taxon>Pentapetalae</taxon>
        <taxon>Caryophyllales</taxon>
        <taxon>Cactineae</taxon>
        <taxon>Cactaceae</taxon>
        <taxon>Cactoideae</taxon>
        <taxon>Echinocereeae</taxon>
        <taxon>Carnegiea</taxon>
    </lineage>
</organism>
<dbReference type="AlphaFoldDB" id="A0A9Q1K3U5"/>
<comment type="caution">
    <text evidence="1">The sequence shown here is derived from an EMBL/GenBank/DDBJ whole genome shotgun (WGS) entry which is preliminary data.</text>
</comment>
<dbReference type="EMBL" id="JAKOGI010000378">
    <property type="protein sequence ID" value="KAJ8435887.1"/>
    <property type="molecule type" value="Genomic_DNA"/>
</dbReference>
<accession>A0A9Q1K3U5</accession>
<keyword evidence="2" id="KW-1185">Reference proteome</keyword>
<gene>
    <name evidence="1" type="ORF">Cgig2_010920</name>
</gene>
<dbReference type="OrthoDB" id="2014299at2759"/>
<name>A0A9Q1K3U5_9CARY</name>
<protein>
    <submittedName>
        <fullName evidence="1">Uncharacterized protein</fullName>
    </submittedName>
</protein>
<reference evidence="1" key="1">
    <citation type="submission" date="2022-04" db="EMBL/GenBank/DDBJ databases">
        <title>Carnegiea gigantea Genome sequencing and assembly v2.</title>
        <authorList>
            <person name="Copetti D."/>
            <person name="Sanderson M.J."/>
            <person name="Burquez A."/>
            <person name="Wojciechowski M.F."/>
        </authorList>
    </citation>
    <scope>NUCLEOTIDE SEQUENCE</scope>
    <source>
        <strain evidence="1">SGP5-SGP5p</strain>
        <tissue evidence="1">Aerial part</tissue>
    </source>
</reference>